<evidence type="ECO:0000256" key="6">
    <source>
        <dbReference type="ARBA" id="ARBA00023012"/>
    </source>
</evidence>
<dbReference type="InterPro" id="IPR003594">
    <property type="entry name" value="HATPase_dom"/>
</dbReference>
<keyword evidence="4" id="KW-0808">Transferase</keyword>
<dbReference type="STRING" id="1798697.A2373_03185"/>
<feature type="transmembrane region" description="Helical" evidence="9">
    <location>
        <begin position="75"/>
        <end position="94"/>
    </location>
</feature>
<evidence type="ECO:0000259" key="10">
    <source>
        <dbReference type="PROSITE" id="PS50109"/>
    </source>
</evidence>
<reference evidence="11 12" key="1">
    <citation type="journal article" date="2016" name="Nat. Commun.">
        <title>Thousands of microbial genomes shed light on interconnected biogeochemical processes in an aquifer system.</title>
        <authorList>
            <person name="Anantharaman K."/>
            <person name="Brown C.T."/>
            <person name="Hug L.A."/>
            <person name="Sharon I."/>
            <person name="Castelle C.J."/>
            <person name="Probst A.J."/>
            <person name="Thomas B.C."/>
            <person name="Singh A."/>
            <person name="Wilkins M.J."/>
            <person name="Karaoz U."/>
            <person name="Brodie E.L."/>
            <person name="Williams K.H."/>
            <person name="Hubbard S.S."/>
            <person name="Banfield J.F."/>
        </authorList>
    </citation>
    <scope>NUCLEOTIDE SEQUENCE [LARGE SCALE GENOMIC DNA]</scope>
</reference>
<evidence type="ECO:0000256" key="5">
    <source>
        <dbReference type="ARBA" id="ARBA00022777"/>
    </source>
</evidence>
<evidence type="ECO:0000256" key="3">
    <source>
        <dbReference type="ARBA" id="ARBA00022553"/>
    </source>
</evidence>
<organism evidence="11 12">
    <name type="scientific">Candidatus Magasanikbacteria bacterium RIFOXYB1_FULL_40_15</name>
    <dbReference type="NCBI Taxonomy" id="1798697"/>
    <lineage>
        <taxon>Bacteria</taxon>
        <taxon>Candidatus Magasanikiibacteriota</taxon>
    </lineage>
</organism>
<dbReference type="Proteomes" id="UP000176300">
    <property type="component" value="Unassembled WGS sequence"/>
</dbReference>
<protein>
    <recommendedName>
        <fullName evidence="2">histidine kinase</fullName>
        <ecNumber evidence="2">2.7.13.3</ecNumber>
    </recommendedName>
</protein>
<dbReference type="PROSITE" id="PS50109">
    <property type="entry name" value="HIS_KIN"/>
    <property type="match status" value="1"/>
</dbReference>
<keyword evidence="3" id="KW-0597">Phosphoprotein</keyword>
<dbReference type="EMBL" id="MFQS01000042">
    <property type="protein sequence ID" value="OGH82403.1"/>
    <property type="molecule type" value="Genomic_DNA"/>
</dbReference>
<dbReference type="InterPro" id="IPR005467">
    <property type="entry name" value="His_kinase_dom"/>
</dbReference>
<dbReference type="Gene3D" id="3.30.565.10">
    <property type="entry name" value="Histidine kinase-like ATPase, C-terminal domain"/>
    <property type="match status" value="1"/>
</dbReference>
<sequence>MEECGKNQNIKKEIGGCSYLNKNCWLVKNLNYLPYKRCQYCEFKFRHCLFLQYQIISLVLLVVSFSLFIFCEKKLSALVVIVISTLIIVYGYFFNSSTEKIIKSNFSLRKTKDALKELSDSLEDKVIEQTKDIREKNKYEVKQREKLSKLAQSLEVANLRLQELDKQKTEFLSIASHQLRTPISIIKGYIELIKDGVYGKITEKTRKILSDVDTTNERLEKLVDEFLDVSRIEQGRTKFVFEVKNINDLVTSVVEELKGMAKSSGLEIDWKPGDEKIDVCMDEEKIRHVIFNFVDNAIKYTKEGTVSVSVEREGEGVNVKVKDTGFGFDKVDEANFFQKFYRGKNVEHTNVNGTGLGIYVCRQFIEKHKGRVWAKSAGLGQGSEFGFWIPKENICEE</sequence>
<dbReference type="Gene3D" id="1.10.287.130">
    <property type="match status" value="1"/>
</dbReference>
<comment type="caution">
    <text evidence="11">The sequence shown here is derived from an EMBL/GenBank/DDBJ whole genome shotgun (WGS) entry which is preliminary data.</text>
</comment>
<dbReference type="PANTHER" id="PTHR43711">
    <property type="entry name" value="TWO-COMPONENT HISTIDINE KINASE"/>
    <property type="match status" value="1"/>
</dbReference>
<dbReference type="AlphaFoldDB" id="A0A1F6NF84"/>
<dbReference type="PRINTS" id="PR00344">
    <property type="entry name" value="BCTRLSENSOR"/>
</dbReference>
<feature type="domain" description="Histidine kinase" evidence="10">
    <location>
        <begin position="174"/>
        <end position="393"/>
    </location>
</feature>
<evidence type="ECO:0000256" key="2">
    <source>
        <dbReference type="ARBA" id="ARBA00012438"/>
    </source>
</evidence>
<dbReference type="SMART" id="SM00387">
    <property type="entry name" value="HATPase_c"/>
    <property type="match status" value="1"/>
</dbReference>
<dbReference type="CDD" id="cd00082">
    <property type="entry name" value="HisKA"/>
    <property type="match status" value="1"/>
</dbReference>
<keyword evidence="9" id="KW-0812">Transmembrane</keyword>
<evidence type="ECO:0000313" key="12">
    <source>
        <dbReference type="Proteomes" id="UP000176300"/>
    </source>
</evidence>
<dbReference type="Pfam" id="PF02518">
    <property type="entry name" value="HATPase_c"/>
    <property type="match status" value="1"/>
</dbReference>
<evidence type="ECO:0000313" key="11">
    <source>
        <dbReference type="EMBL" id="OGH82403.1"/>
    </source>
</evidence>
<feature type="coiled-coil region" evidence="8">
    <location>
        <begin position="108"/>
        <end position="167"/>
    </location>
</feature>
<keyword evidence="7 9" id="KW-0472">Membrane</keyword>
<accession>A0A1F6NF84</accession>
<evidence type="ECO:0000256" key="7">
    <source>
        <dbReference type="ARBA" id="ARBA00023136"/>
    </source>
</evidence>
<dbReference type="GO" id="GO:0000155">
    <property type="term" value="F:phosphorelay sensor kinase activity"/>
    <property type="evidence" value="ECO:0007669"/>
    <property type="project" value="InterPro"/>
</dbReference>
<evidence type="ECO:0000256" key="9">
    <source>
        <dbReference type="SAM" id="Phobius"/>
    </source>
</evidence>
<gene>
    <name evidence="11" type="ORF">A2373_03185</name>
</gene>
<dbReference type="FunFam" id="3.30.565.10:FF:000006">
    <property type="entry name" value="Sensor histidine kinase WalK"/>
    <property type="match status" value="1"/>
</dbReference>
<dbReference type="InterPro" id="IPR050736">
    <property type="entry name" value="Sensor_HK_Regulatory"/>
</dbReference>
<name>A0A1F6NF84_9BACT</name>
<keyword evidence="5" id="KW-0418">Kinase</keyword>
<keyword evidence="8" id="KW-0175">Coiled coil</keyword>
<evidence type="ECO:0000256" key="4">
    <source>
        <dbReference type="ARBA" id="ARBA00022679"/>
    </source>
</evidence>
<dbReference type="InterPro" id="IPR003661">
    <property type="entry name" value="HisK_dim/P_dom"/>
</dbReference>
<dbReference type="FunFam" id="1.10.287.130:FF:000001">
    <property type="entry name" value="Two-component sensor histidine kinase"/>
    <property type="match status" value="1"/>
</dbReference>
<dbReference type="InterPro" id="IPR036890">
    <property type="entry name" value="HATPase_C_sf"/>
</dbReference>
<dbReference type="EC" id="2.7.13.3" evidence="2"/>
<comment type="catalytic activity">
    <reaction evidence="1">
        <text>ATP + protein L-histidine = ADP + protein N-phospho-L-histidine.</text>
        <dbReference type="EC" id="2.7.13.3"/>
    </reaction>
</comment>
<feature type="transmembrane region" description="Helical" evidence="9">
    <location>
        <begin position="49"/>
        <end position="69"/>
    </location>
</feature>
<dbReference type="SUPFAM" id="SSF55874">
    <property type="entry name" value="ATPase domain of HSP90 chaperone/DNA topoisomerase II/histidine kinase"/>
    <property type="match status" value="1"/>
</dbReference>
<evidence type="ECO:0000256" key="1">
    <source>
        <dbReference type="ARBA" id="ARBA00000085"/>
    </source>
</evidence>
<dbReference type="Pfam" id="PF00512">
    <property type="entry name" value="HisKA"/>
    <property type="match status" value="1"/>
</dbReference>
<keyword evidence="9" id="KW-1133">Transmembrane helix</keyword>
<evidence type="ECO:0000256" key="8">
    <source>
        <dbReference type="SAM" id="Coils"/>
    </source>
</evidence>
<dbReference type="SMART" id="SM00388">
    <property type="entry name" value="HisKA"/>
    <property type="match status" value="1"/>
</dbReference>
<dbReference type="PANTHER" id="PTHR43711:SF1">
    <property type="entry name" value="HISTIDINE KINASE 1"/>
    <property type="match status" value="1"/>
</dbReference>
<dbReference type="InterPro" id="IPR036097">
    <property type="entry name" value="HisK_dim/P_sf"/>
</dbReference>
<keyword evidence="6" id="KW-0902">Two-component regulatory system</keyword>
<dbReference type="SUPFAM" id="SSF47384">
    <property type="entry name" value="Homodimeric domain of signal transducing histidine kinase"/>
    <property type="match status" value="1"/>
</dbReference>
<proteinExistence type="predicted"/>
<dbReference type="InterPro" id="IPR004358">
    <property type="entry name" value="Sig_transdc_His_kin-like_C"/>
</dbReference>